<keyword evidence="5 6" id="KW-0472">Membrane</keyword>
<proteinExistence type="predicted"/>
<evidence type="ECO:0000259" key="7">
    <source>
        <dbReference type="PROSITE" id="PS50850"/>
    </source>
</evidence>
<feature type="domain" description="Major facilitator superfamily (MFS) profile" evidence="7">
    <location>
        <begin position="17"/>
        <end position="409"/>
    </location>
</feature>
<reference evidence="8 9" key="1">
    <citation type="submission" date="2020-11" db="EMBL/GenBank/DDBJ databases">
        <title>Fusibacter basophilias sp. nov.</title>
        <authorList>
            <person name="Qiu D."/>
        </authorList>
    </citation>
    <scope>NUCLEOTIDE SEQUENCE [LARGE SCALE GENOMIC DNA]</scope>
    <source>
        <strain evidence="8 9">Q10-2</strain>
    </source>
</reference>
<keyword evidence="4 6" id="KW-1133">Transmembrane helix</keyword>
<keyword evidence="2" id="KW-0813">Transport</keyword>
<dbReference type="EMBL" id="JADKNH010000011">
    <property type="protein sequence ID" value="MBF4694790.1"/>
    <property type="molecule type" value="Genomic_DNA"/>
</dbReference>
<name>A0ABR9ZWG5_9FIRM</name>
<feature type="transmembrane region" description="Helical" evidence="6">
    <location>
        <begin position="176"/>
        <end position="199"/>
    </location>
</feature>
<comment type="caution">
    <text evidence="8">The sequence shown here is derived from an EMBL/GenBank/DDBJ whole genome shotgun (WGS) entry which is preliminary data.</text>
</comment>
<evidence type="ECO:0000256" key="3">
    <source>
        <dbReference type="ARBA" id="ARBA00022692"/>
    </source>
</evidence>
<dbReference type="RefSeq" id="WP_194703034.1">
    <property type="nucleotide sequence ID" value="NZ_JADKNH010000011.1"/>
</dbReference>
<dbReference type="PANTHER" id="PTHR23520:SF5">
    <property type="entry name" value="TRANSPORTER, PUTATIVE (AFU_ORTHOLOGUE AFUA_3G04000)-RELATED"/>
    <property type="match status" value="1"/>
</dbReference>
<feature type="transmembrane region" description="Helical" evidence="6">
    <location>
        <begin position="266"/>
        <end position="289"/>
    </location>
</feature>
<dbReference type="InterPro" id="IPR011701">
    <property type="entry name" value="MFS"/>
</dbReference>
<evidence type="ECO:0000256" key="6">
    <source>
        <dbReference type="SAM" id="Phobius"/>
    </source>
</evidence>
<evidence type="ECO:0000256" key="2">
    <source>
        <dbReference type="ARBA" id="ARBA00022448"/>
    </source>
</evidence>
<feature type="transmembrane region" description="Helical" evidence="6">
    <location>
        <begin position="83"/>
        <end position="100"/>
    </location>
</feature>
<keyword evidence="3 6" id="KW-0812">Transmembrane</keyword>
<accession>A0ABR9ZWG5</accession>
<dbReference type="Proteomes" id="UP000614200">
    <property type="component" value="Unassembled WGS sequence"/>
</dbReference>
<feature type="transmembrane region" description="Helical" evidence="6">
    <location>
        <begin position="56"/>
        <end position="76"/>
    </location>
</feature>
<evidence type="ECO:0000256" key="4">
    <source>
        <dbReference type="ARBA" id="ARBA00022989"/>
    </source>
</evidence>
<gene>
    <name evidence="8" type="ORF">ISU02_16940</name>
</gene>
<dbReference type="InterPro" id="IPR020846">
    <property type="entry name" value="MFS_dom"/>
</dbReference>
<dbReference type="Pfam" id="PF07690">
    <property type="entry name" value="MFS_1"/>
    <property type="match status" value="1"/>
</dbReference>
<feature type="transmembrane region" description="Helical" evidence="6">
    <location>
        <begin position="143"/>
        <end position="164"/>
    </location>
</feature>
<evidence type="ECO:0000313" key="8">
    <source>
        <dbReference type="EMBL" id="MBF4694790.1"/>
    </source>
</evidence>
<comment type="subcellular location">
    <subcellularLocation>
        <location evidence="1">Cell membrane</location>
        <topology evidence="1">Multi-pass membrane protein</topology>
    </subcellularLocation>
</comment>
<feature type="transmembrane region" description="Helical" evidence="6">
    <location>
        <begin position="21"/>
        <end position="44"/>
    </location>
</feature>
<feature type="transmembrane region" description="Helical" evidence="6">
    <location>
        <begin position="388"/>
        <end position="406"/>
    </location>
</feature>
<dbReference type="PROSITE" id="PS50850">
    <property type="entry name" value="MFS"/>
    <property type="match status" value="1"/>
</dbReference>
<feature type="transmembrane region" description="Helical" evidence="6">
    <location>
        <begin position="296"/>
        <end position="313"/>
    </location>
</feature>
<evidence type="ECO:0000313" key="9">
    <source>
        <dbReference type="Proteomes" id="UP000614200"/>
    </source>
</evidence>
<dbReference type="SUPFAM" id="SSF103473">
    <property type="entry name" value="MFS general substrate transporter"/>
    <property type="match status" value="1"/>
</dbReference>
<feature type="transmembrane region" description="Helical" evidence="6">
    <location>
        <begin position="232"/>
        <end position="254"/>
    </location>
</feature>
<dbReference type="Gene3D" id="1.20.1250.20">
    <property type="entry name" value="MFS general substrate transporter like domains"/>
    <property type="match status" value="2"/>
</dbReference>
<evidence type="ECO:0000256" key="1">
    <source>
        <dbReference type="ARBA" id="ARBA00004651"/>
    </source>
</evidence>
<keyword evidence="9" id="KW-1185">Reference proteome</keyword>
<evidence type="ECO:0000256" key="5">
    <source>
        <dbReference type="ARBA" id="ARBA00023136"/>
    </source>
</evidence>
<protein>
    <submittedName>
        <fullName evidence="8">MFS transporter</fullName>
    </submittedName>
</protein>
<sequence length="417" mass="46246">MKSIFENYKSYFEESNSNVKIFLGIILIASVSVAAYNVLVGIYMKNMGFNEEAVGQILSLRTLGIAFGAIPIAVLTEQYNKKNALRAGLLIMLFCGLMMINTRTFWIMQFASFFFGIGHATLMVLQTPILYENSSDGHKVTAFSAAFVIQNIAFVFGSFFLGHLSELLAKHSSEKIGNLLVLNGATLLIVIPIVMTAYFSGESMTAQKRTVPFRQTGFNIVSGYCEICKGKALLYLLQVAFVGFGAGLIVPFFSMYLKYALNVMDGIVGTIMAISQVGTILGGLLVPIISRKWGRVRTVIWCQLLSVPFLISISMPQGIYIITLSFFFRSSLMNMANPIIKSLSMDLIGKDERTYMSSLVSLTNNLFRSMGIYFGGIIMYTVSYNAPYYVTIICYLGGTFILYKVFGNKKEDYSTSK</sequence>
<dbReference type="PANTHER" id="PTHR23520">
    <property type="entry name" value="TRANSPORTER, PUTATIVE (AFU_ORTHOLOGUE AFUA_3G04000)-RELATED"/>
    <property type="match status" value="1"/>
</dbReference>
<feature type="transmembrane region" description="Helical" evidence="6">
    <location>
        <begin position="106"/>
        <end position="131"/>
    </location>
</feature>
<dbReference type="InterPro" id="IPR036259">
    <property type="entry name" value="MFS_trans_sf"/>
</dbReference>
<organism evidence="8 9">
    <name type="scientific">Fusibacter ferrireducens</name>
    <dbReference type="NCBI Taxonomy" id="2785058"/>
    <lineage>
        <taxon>Bacteria</taxon>
        <taxon>Bacillati</taxon>
        <taxon>Bacillota</taxon>
        <taxon>Clostridia</taxon>
        <taxon>Eubacteriales</taxon>
        <taxon>Eubacteriales Family XII. Incertae Sedis</taxon>
        <taxon>Fusibacter</taxon>
    </lineage>
</organism>